<evidence type="ECO:0000313" key="4">
    <source>
        <dbReference type="EMBL" id="SEW04636.1"/>
    </source>
</evidence>
<dbReference type="Pfam" id="PF01464">
    <property type="entry name" value="SLT"/>
    <property type="match status" value="1"/>
</dbReference>
<evidence type="ECO:0000259" key="3">
    <source>
        <dbReference type="PROSITE" id="PS51782"/>
    </source>
</evidence>
<dbReference type="OrthoDB" id="977752at2"/>
<dbReference type="Gene3D" id="1.10.530.10">
    <property type="match status" value="1"/>
</dbReference>
<dbReference type="SUPFAM" id="SSF53955">
    <property type="entry name" value="Lysozyme-like"/>
    <property type="match status" value="1"/>
</dbReference>
<dbReference type="GO" id="GO:0008932">
    <property type="term" value="F:lytic endotransglycosylase activity"/>
    <property type="evidence" value="ECO:0007669"/>
    <property type="project" value="TreeGrafter"/>
</dbReference>
<dbReference type="PANTHER" id="PTHR33734">
    <property type="entry name" value="LYSM DOMAIN-CONTAINING GPI-ANCHORED PROTEIN 2"/>
    <property type="match status" value="1"/>
</dbReference>
<dbReference type="PROSITE" id="PS51782">
    <property type="entry name" value="LYSM"/>
    <property type="match status" value="3"/>
</dbReference>
<gene>
    <name evidence="4" type="ORF">SAMN05216290_1437</name>
</gene>
<feature type="domain" description="LysM" evidence="3">
    <location>
        <begin position="521"/>
        <end position="565"/>
    </location>
</feature>
<dbReference type="Pfam" id="PF01476">
    <property type="entry name" value="LysM"/>
    <property type="match status" value="3"/>
</dbReference>
<feature type="chain" id="PRO_5011588757" evidence="2">
    <location>
        <begin position="21"/>
        <end position="625"/>
    </location>
</feature>
<keyword evidence="5" id="KW-1185">Reference proteome</keyword>
<feature type="domain" description="LysM" evidence="3">
    <location>
        <begin position="578"/>
        <end position="621"/>
    </location>
</feature>
<dbReference type="CDD" id="cd00118">
    <property type="entry name" value="LysM"/>
    <property type="match status" value="3"/>
</dbReference>
<proteinExistence type="predicted"/>
<dbReference type="Gene3D" id="3.10.350.10">
    <property type="entry name" value="LysM domain"/>
    <property type="match status" value="3"/>
</dbReference>
<accession>A0A1I0NUL1</accession>
<evidence type="ECO:0000256" key="1">
    <source>
        <dbReference type="SAM" id="MobiDB-lite"/>
    </source>
</evidence>
<dbReference type="InterPro" id="IPR023346">
    <property type="entry name" value="Lysozyme-like_dom_sf"/>
</dbReference>
<dbReference type="AlphaFoldDB" id="A0A1I0NUL1"/>
<dbReference type="SUPFAM" id="SSF54106">
    <property type="entry name" value="LysM domain"/>
    <property type="match status" value="3"/>
</dbReference>
<feature type="compositionally biased region" description="Polar residues" evidence="1">
    <location>
        <begin position="275"/>
        <end position="293"/>
    </location>
</feature>
<reference evidence="5" key="1">
    <citation type="submission" date="2016-10" db="EMBL/GenBank/DDBJ databases">
        <authorList>
            <person name="Varghese N."/>
            <person name="Submissions S."/>
        </authorList>
    </citation>
    <scope>NUCLEOTIDE SEQUENCE [LARGE SCALE GENOMIC DNA]</scope>
    <source>
        <strain evidence="5">CGMCC 1.12402</strain>
    </source>
</reference>
<name>A0A1I0NUL1_9BACT</name>
<dbReference type="CDD" id="cd16894">
    <property type="entry name" value="MltD-like"/>
    <property type="match status" value="1"/>
</dbReference>
<dbReference type="STRING" id="1267423.SAMN05216290_1437"/>
<keyword evidence="2" id="KW-0732">Signal</keyword>
<evidence type="ECO:0000256" key="2">
    <source>
        <dbReference type="SAM" id="SignalP"/>
    </source>
</evidence>
<dbReference type="SMART" id="SM00257">
    <property type="entry name" value="LysM"/>
    <property type="match status" value="4"/>
</dbReference>
<sequence>MRKPLLTIIFVLFTCLQLTAQAPMIVPDQIEVAGVKLKLNNEAKKEVEETLDLLTRSQYHFQLKADRSNLYMHFVEEVLRREGIPDDFKYLAIQEGEFIADAVSTSNAVGFWQFKKASAQELGLRVDNLVDERKHIIASTVGATKYLKRSNFVFDNWVLSMQSYLQGLTGTQRSVSDKLYGAKSMNITGKSHWYIKKFIAHKLAFQDFVGDGRKHPEVALASYEGQGQTLRSVSQKVDVDYEEVKRFNKWLNQSRIPDDKSYPVIYPLKSGQKPVAQNNRPTNNTGTGSQPTTGKDKTNTSRPSSSSVRDRYGIKPVTGNTGVYPEIKGNLRNAYQPGAIKVNGIKAIKAGPNETLQTLSARTGVKVRRLRKFNDIGERGNVRPEKYYYLKNKRGKGRVHYHVVQPGETLWGISQDYGIKLKKLLRKNRMREVEQLKVGRVLWLRFIRPAHVPIEYSNVIVETKKPAAEDRLLNEVEPAKEKQPDIERPATKTVELSIEDEVYIEPRKKKELKPEEGEEIITHTVQPKETFFGIAKRYGVEIDDILDWNDLNVMEGLQIGQELKLVVPKKPVEEPALVMHTVQAGETLWAISRKYGVSVDQILEWNDKKDANLALGEKLKIYTTK</sequence>
<dbReference type="GeneID" id="99986162"/>
<dbReference type="InterPro" id="IPR018392">
    <property type="entry name" value="LysM"/>
</dbReference>
<organism evidence="4 5">
    <name type="scientific">Roseivirga pacifica</name>
    <dbReference type="NCBI Taxonomy" id="1267423"/>
    <lineage>
        <taxon>Bacteria</taxon>
        <taxon>Pseudomonadati</taxon>
        <taxon>Bacteroidota</taxon>
        <taxon>Cytophagia</taxon>
        <taxon>Cytophagales</taxon>
        <taxon>Roseivirgaceae</taxon>
        <taxon>Roseivirga</taxon>
    </lineage>
</organism>
<feature type="signal peptide" evidence="2">
    <location>
        <begin position="1"/>
        <end position="20"/>
    </location>
</feature>
<protein>
    <submittedName>
        <fullName evidence="4">Membrane-bound lytic murein transglycosylase D</fullName>
    </submittedName>
</protein>
<dbReference type="EMBL" id="FOIR01000001">
    <property type="protein sequence ID" value="SEW04636.1"/>
    <property type="molecule type" value="Genomic_DNA"/>
</dbReference>
<dbReference type="InterPro" id="IPR036779">
    <property type="entry name" value="LysM_dom_sf"/>
</dbReference>
<dbReference type="PANTHER" id="PTHR33734:SF22">
    <property type="entry name" value="MEMBRANE-BOUND LYTIC MUREIN TRANSGLYCOSYLASE D"/>
    <property type="match status" value="1"/>
</dbReference>
<evidence type="ECO:0000313" key="5">
    <source>
        <dbReference type="Proteomes" id="UP000199437"/>
    </source>
</evidence>
<feature type="region of interest" description="Disordered" evidence="1">
    <location>
        <begin position="270"/>
        <end position="317"/>
    </location>
</feature>
<dbReference type="InterPro" id="IPR008258">
    <property type="entry name" value="Transglycosylase_SLT_dom_1"/>
</dbReference>
<dbReference type="RefSeq" id="WP_139177444.1">
    <property type="nucleotide sequence ID" value="NZ_FOIR01000001.1"/>
</dbReference>
<dbReference type="Proteomes" id="UP000199437">
    <property type="component" value="Unassembled WGS sequence"/>
</dbReference>
<feature type="domain" description="LysM" evidence="3">
    <location>
        <begin position="400"/>
        <end position="444"/>
    </location>
</feature>